<feature type="region of interest" description="Disordered" evidence="1">
    <location>
        <begin position="40"/>
        <end position="66"/>
    </location>
</feature>
<sequence length="66" mass="6826">MVLGWGRDYRDVSPLRGIVYTPGKGSSLKVGVDLMELTPEEVEEVRSSHSPGGGAGAGRGRGRAGG</sequence>
<evidence type="ECO:0000256" key="1">
    <source>
        <dbReference type="SAM" id="MobiDB-lite"/>
    </source>
</evidence>
<name>A0AA38CUE0_9MICO</name>
<reference evidence="2" key="1">
    <citation type="journal article" date="2014" name="Int. J. Syst. Evol. Microbiol.">
        <title>Complete genome sequence of Corynebacterium casei LMG S-19264T (=DSM 44701T), isolated from a smear-ripened cheese.</title>
        <authorList>
            <consortium name="US DOE Joint Genome Institute (JGI-PGF)"/>
            <person name="Walter F."/>
            <person name="Albersmeier A."/>
            <person name="Kalinowski J."/>
            <person name="Ruckert C."/>
        </authorList>
    </citation>
    <scope>NUCLEOTIDE SEQUENCE</scope>
    <source>
        <strain evidence="2">NBRC 112290</strain>
    </source>
</reference>
<feature type="compositionally biased region" description="Gly residues" evidence="1">
    <location>
        <begin position="51"/>
        <end position="66"/>
    </location>
</feature>
<keyword evidence="3" id="KW-1185">Reference proteome</keyword>
<protein>
    <submittedName>
        <fullName evidence="2">Uncharacterized protein</fullName>
    </submittedName>
</protein>
<dbReference type="Proteomes" id="UP001157161">
    <property type="component" value="Unassembled WGS sequence"/>
</dbReference>
<dbReference type="AlphaFoldDB" id="A0AA38CUE0"/>
<proteinExistence type="predicted"/>
<dbReference type="EMBL" id="BSUM01000001">
    <property type="protein sequence ID" value="GMA32724.1"/>
    <property type="molecule type" value="Genomic_DNA"/>
</dbReference>
<gene>
    <name evidence="2" type="ORF">GCM10025875_27160</name>
</gene>
<evidence type="ECO:0000313" key="2">
    <source>
        <dbReference type="EMBL" id="GMA32724.1"/>
    </source>
</evidence>
<reference evidence="2" key="2">
    <citation type="submission" date="2023-02" db="EMBL/GenBank/DDBJ databases">
        <authorList>
            <person name="Sun Q."/>
            <person name="Mori K."/>
        </authorList>
    </citation>
    <scope>NUCLEOTIDE SEQUENCE</scope>
    <source>
        <strain evidence="2">NBRC 112290</strain>
    </source>
</reference>
<organism evidence="2 3">
    <name type="scientific">Litorihabitans aurantiacus</name>
    <dbReference type="NCBI Taxonomy" id="1930061"/>
    <lineage>
        <taxon>Bacteria</taxon>
        <taxon>Bacillati</taxon>
        <taxon>Actinomycetota</taxon>
        <taxon>Actinomycetes</taxon>
        <taxon>Micrococcales</taxon>
        <taxon>Beutenbergiaceae</taxon>
        <taxon>Litorihabitans</taxon>
    </lineage>
</organism>
<evidence type="ECO:0000313" key="3">
    <source>
        <dbReference type="Proteomes" id="UP001157161"/>
    </source>
</evidence>
<comment type="caution">
    <text evidence="2">The sequence shown here is derived from an EMBL/GenBank/DDBJ whole genome shotgun (WGS) entry which is preliminary data.</text>
</comment>
<accession>A0AA38CUE0</accession>